<evidence type="ECO:0000313" key="2">
    <source>
        <dbReference type="EMBL" id="TCO46557.1"/>
    </source>
</evidence>
<keyword evidence="3" id="KW-1185">Reference proteome</keyword>
<dbReference type="InterPro" id="IPR041698">
    <property type="entry name" value="Methyltransf_25"/>
</dbReference>
<accession>A0A4R2INZ7</accession>
<organism evidence="2 3">
    <name type="scientific">Actinocrispum wychmicini</name>
    <dbReference type="NCBI Taxonomy" id="1213861"/>
    <lineage>
        <taxon>Bacteria</taxon>
        <taxon>Bacillati</taxon>
        <taxon>Actinomycetota</taxon>
        <taxon>Actinomycetes</taxon>
        <taxon>Pseudonocardiales</taxon>
        <taxon>Pseudonocardiaceae</taxon>
        <taxon>Actinocrispum</taxon>
    </lineage>
</organism>
<evidence type="ECO:0000259" key="1">
    <source>
        <dbReference type="Pfam" id="PF13649"/>
    </source>
</evidence>
<dbReference type="EMBL" id="SLWS01000019">
    <property type="protein sequence ID" value="TCO46557.1"/>
    <property type="molecule type" value="Genomic_DNA"/>
</dbReference>
<sequence length="195" mass="21691">MIGPLQRLGYQVAGVDGSAAMLAEAKANVAPGTRLRHARLPGAPPEDPVADAAISCFDSVNYFVGDEDLLGLFRFVAASLRAGGLYVFDTNSPYKLREFYGNNNFGDDFGEFAYVWRNRLADQRIRFLITIFTAADSGYDRHEEVHEQRLYDVEEITAAANTAGFAVVGLKDNYSTTEAHEKTLRQTWILRREST</sequence>
<protein>
    <recommendedName>
        <fullName evidence="1">Methyltransferase domain-containing protein</fullName>
    </recommendedName>
</protein>
<reference evidence="2 3" key="1">
    <citation type="submission" date="2019-03" db="EMBL/GenBank/DDBJ databases">
        <title>Genomic Encyclopedia of Type Strains, Phase IV (KMG-IV): sequencing the most valuable type-strain genomes for metagenomic binning, comparative biology and taxonomic classification.</title>
        <authorList>
            <person name="Goeker M."/>
        </authorList>
    </citation>
    <scope>NUCLEOTIDE SEQUENCE [LARGE SCALE GENOMIC DNA]</scope>
    <source>
        <strain evidence="2 3">DSM 45934</strain>
    </source>
</reference>
<name>A0A4R2INZ7_9PSEU</name>
<gene>
    <name evidence="2" type="ORF">EV192_119136</name>
</gene>
<dbReference type="Proteomes" id="UP000295680">
    <property type="component" value="Unassembled WGS sequence"/>
</dbReference>
<dbReference type="Gene3D" id="2.20.25.110">
    <property type="entry name" value="S-adenosyl-L-methionine-dependent methyltransferases"/>
    <property type="match status" value="1"/>
</dbReference>
<dbReference type="Gene3D" id="3.40.50.150">
    <property type="entry name" value="Vaccinia Virus protein VP39"/>
    <property type="match status" value="1"/>
</dbReference>
<dbReference type="SUPFAM" id="SSF53335">
    <property type="entry name" value="S-adenosyl-L-methionine-dependent methyltransferases"/>
    <property type="match status" value="1"/>
</dbReference>
<dbReference type="Pfam" id="PF13649">
    <property type="entry name" value="Methyltransf_25"/>
    <property type="match status" value="1"/>
</dbReference>
<dbReference type="AlphaFoldDB" id="A0A4R2INZ7"/>
<comment type="caution">
    <text evidence="2">The sequence shown here is derived from an EMBL/GenBank/DDBJ whole genome shotgun (WGS) entry which is preliminary data.</text>
</comment>
<proteinExistence type="predicted"/>
<dbReference type="InterPro" id="IPR029063">
    <property type="entry name" value="SAM-dependent_MTases_sf"/>
</dbReference>
<evidence type="ECO:0000313" key="3">
    <source>
        <dbReference type="Proteomes" id="UP000295680"/>
    </source>
</evidence>
<feature type="domain" description="Methyltransferase" evidence="1">
    <location>
        <begin position="5"/>
        <end position="84"/>
    </location>
</feature>